<dbReference type="AlphaFoldDB" id="A0A0F9AFC1"/>
<organism evidence="1">
    <name type="scientific">marine sediment metagenome</name>
    <dbReference type="NCBI Taxonomy" id="412755"/>
    <lineage>
        <taxon>unclassified sequences</taxon>
        <taxon>metagenomes</taxon>
        <taxon>ecological metagenomes</taxon>
    </lineage>
</organism>
<comment type="caution">
    <text evidence="1">The sequence shown here is derived from an EMBL/GenBank/DDBJ whole genome shotgun (WGS) entry which is preliminary data.</text>
</comment>
<proteinExistence type="predicted"/>
<reference evidence="1" key="1">
    <citation type="journal article" date="2015" name="Nature">
        <title>Complex archaea that bridge the gap between prokaryotes and eukaryotes.</title>
        <authorList>
            <person name="Spang A."/>
            <person name="Saw J.H."/>
            <person name="Jorgensen S.L."/>
            <person name="Zaremba-Niedzwiedzka K."/>
            <person name="Martijn J."/>
            <person name="Lind A.E."/>
            <person name="van Eijk R."/>
            <person name="Schleper C."/>
            <person name="Guy L."/>
            <person name="Ettema T.J."/>
        </authorList>
    </citation>
    <scope>NUCLEOTIDE SEQUENCE</scope>
</reference>
<sequence>MTNNIRCIETVYHSQGVWGSRSGCENKRGLREDEDNKVRCSIHNLDATRKRKEAKRLRWKHRVEKKHCLTCRCY</sequence>
<name>A0A0F9AFC1_9ZZZZ</name>
<evidence type="ECO:0000313" key="1">
    <source>
        <dbReference type="EMBL" id="KKK77219.1"/>
    </source>
</evidence>
<protein>
    <submittedName>
        <fullName evidence="1">Uncharacterized protein</fullName>
    </submittedName>
</protein>
<accession>A0A0F9AFC1</accession>
<gene>
    <name evidence="1" type="ORF">LCGC14_2855820</name>
</gene>
<dbReference type="EMBL" id="LAZR01055058">
    <property type="protein sequence ID" value="KKK77219.1"/>
    <property type="molecule type" value="Genomic_DNA"/>
</dbReference>